<gene>
    <name evidence="2" type="ORF">V3H18_15885</name>
</gene>
<organism evidence="2 3">
    <name type="scientific">Methylocystis borbori</name>
    <dbReference type="NCBI Taxonomy" id="3118750"/>
    <lineage>
        <taxon>Bacteria</taxon>
        <taxon>Pseudomonadati</taxon>
        <taxon>Pseudomonadota</taxon>
        <taxon>Alphaproteobacteria</taxon>
        <taxon>Hyphomicrobiales</taxon>
        <taxon>Methylocystaceae</taxon>
        <taxon>Methylocystis</taxon>
    </lineage>
</organism>
<keyword evidence="1" id="KW-0732">Signal</keyword>
<dbReference type="RefSeq" id="WP_332083047.1">
    <property type="nucleotide sequence ID" value="NZ_JAZHYN010000073.1"/>
</dbReference>
<accession>A0ABU7XLE0</accession>
<comment type="caution">
    <text evidence="2">The sequence shown here is derived from an EMBL/GenBank/DDBJ whole genome shotgun (WGS) entry which is preliminary data.</text>
</comment>
<dbReference type="Proteomes" id="UP001350748">
    <property type="component" value="Unassembled WGS sequence"/>
</dbReference>
<feature type="signal peptide" evidence="1">
    <location>
        <begin position="1"/>
        <end position="19"/>
    </location>
</feature>
<keyword evidence="3" id="KW-1185">Reference proteome</keyword>
<proteinExistence type="predicted"/>
<name>A0ABU7XLE0_9HYPH</name>
<sequence>MVFLAKCALCILLVCVALDWRPLGAPSAPGREGAVVARRAPPPADKGFAHQFAEAANSLTRAAMDALAGAARDKCLAAPQDCISAAQRLQAAAPRAR</sequence>
<evidence type="ECO:0008006" key="4">
    <source>
        <dbReference type="Google" id="ProtNLM"/>
    </source>
</evidence>
<feature type="chain" id="PRO_5047181367" description="UrcA family protein" evidence="1">
    <location>
        <begin position="20"/>
        <end position="97"/>
    </location>
</feature>
<evidence type="ECO:0000256" key="1">
    <source>
        <dbReference type="SAM" id="SignalP"/>
    </source>
</evidence>
<protein>
    <recommendedName>
        <fullName evidence="4">UrcA family protein</fullName>
    </recommendedName>
</protein>
<reference evidence="2 3" key="1">
    <citation type="submission" date="2024-02" db="EMBL/GenBank/DDBJ databases">
        <authorList>
            <person name="Grouzdev D."/>
        </authorList>
    </citation>
    <scope>NUCLEOTIDE SEQUENCE [LARGE SCALE GENOMIC DNA]</scope>
    <source>
        <strain evidence="2 3">9N</strain>
    </source>
</reference>
<dbReference type="EMBL" id="JAZHYN010000073">
    <property type="protein sequence ID" value="MEF3368015.1"/>
    <property type="molecule type" value="Genomic_DNA"/>
</dbReference>
<evidence type="ECO:0000313" key="3">
    <source>
        <dbReference type="Proteomes" id="UP001350748"/>
    </source>
</evidence>
<evidence type="ECO:0000313" key="2">
    <source>
        <dbReference type="EMBL" id="MEF3368015.1"/>
    </source>
</evidence>